<keyword evidence="3" id="KW-1185">Reference proteome</keyword>
<evidence type="ECO:0000256" key="1">
    <source>
        <dbReference type="SAM" id="MobiDB-lite"/>
    </source>
</evidence>
<dbReference type="PROSITE" id="PS51257">
    <property type="entry name" value="PROKAR_LIPOPROTEIN"/>
    <property type="match status" value="1"/>
</dbReference>
<name>A0A7Y8Y5D0_9FLAO</name>
<evidence type="ECO:0000313" key="2">
    <source>
        <dbReference type="EMBL" id="NYA72208.1"/>
    </source>
</evidence>
<dbReference type="Proteomes" id="UP000535020">
    <property type="component" value="Unassembled WGS sequence"/>
</dbReference>
<proteinExistence type="predicted"/>
<dbReference type="RefSeq" id="WP_176007015.1">
    <property type="nucleotide sequence ID" value="NZ_JABWMI010000018.1"/>
</dbReference>
<sequence length="220" mass="24834">MKTSALLLALLTLAVGCNQQKKDTATASETTATNAVTTTTPATPLDETCQDETTLTLRRLGQSICGNDGMTLSHITHNIDSNDFKRFFERKYPTNPPAMKELTWQEIQNVIGTNTCYDKFVQFDFDATSANNSTIRPSLVDCYDKDANCYSIVLFNAIARRQNLLPGSKFEFSRGIDDSGREMVMFRIQGGKSYYHFDISTVPYFYNMLLKIHKQEMSLK</sequence>
<dbReference type="EMBL" id="JACBJI010000007">
    <property type="protein sequence ID" value="NYA72208.1"/>
    <property type="molecule type" value="Genomic_DNA"/>
</dbReference>
<gene>
    <name evidence="2" type="ORF">HZF10_14860</name>
</gene>
<comment type="caution">
    <text evidence="2">The sequence shown here is derived from an EMBL/GenBank/DDBJ whole genome shotgun (WGS) entry which is preliminary data.</text>
</comment>
<protein>
    <submittedName>
        <fullName evidence="2">Uncharacterized protein</fullName>
    </submittedName>
</protein>
<organism evidence="2 3">
    <name type="scientific">Flavobacterium agri</name>
    <dbReference type="NCBI Taxonomy" id="2743471"/>
    <lineage>
        <taxon>Bacteria</taxon>
        <taxon>Pseudomonadati</taxon>
        <taxon>Bacteroidota</taxon>
        <taxon>Flavobacteriia</taxon>
        <taxon>Flavobacteriales</taxon>
        <taxon>Flavobacteriaceae</taxon>
        <taxon>Flavobacterium</taxon>
    </lineage>
</organism>
<reference evidence="2 3" key="1">
    <citation type="submission" date="2020-07" db="EMBL/GenBank/DDBJ databases">
        <authorList>
            <person name="Sun Q."/>
        </authorList>
    </citation>
    <scope>NUCLEOTIDE SEQUENCE [LARGE SCALE GENOMIC DNA]</scope>
    <source>
        <strain evidence="2 3">MAH-1</strain>
    </source>
</reference>
<feature type="compositionally biased region" description="Low complexity" evidence="1">
    <location>
        <begin position="25"/>
        <end position="43"/>
    </location>
</feature>
<dbReference type="AlphaFoldDB" id="A0A7Y8Y5D0"/>
<feature type="region of interest" description="Disordered" evidence="1">
    <location>
        <begin position="24"/>
        <end position="44"/>
    </location>
</feature>
<evidence type="ECO:0000313" key="3">
    <source>
        <dbReference type="Proteomes" id="UP000535020"/>
    </source>
</evidence>
<accession>A0A7Y8Y5D0</accession>